<comment type="function">
    <text evidence="1">May be involved in transcriptional regulation.</text>
</comment>
<organism evidence="15 16">
    <name type="scientific">Leptobrachium leishanense</name>
    <name type="common">Leishan spiny toad</name>
    <dbReference type="NCBI Taxonomy" id="445787"/>
    <lineage>
        <taxon>Eukaryota</taxon>
        <taxon>Metazoa</taxon>
        <taxon>Chordata</taxon>
        <taxon>Craniata</taxon>
        <taxon>Vertebrata</taxon>
        <taxon>Euteleostomi</taxon>
        <taxon>Amphibia</taxon>
        <taxon>Batrachia</taxon>
        <taxon>Anura</taxon>
        <taxon>Pelobatoidea</taxon>
        <taxon>Megophryidae</taxon>
        <taxon>Leptobrachium</taxon>
    </lineage>
</organism>
<keyword evidence="11" id="KW-0539">Nucleus</keyword>
<feature type="domain" description="C2H2-type" evidence="14">
    <location>
        <begin position="1063"/>
        <end position="1090"/>
    </location>
</feature>
<feature type="domain" description="C2H2-type" evidence="14">
    <location>
        <begin position="379"/>
        <end position="406"/>
    </location>
</feature>
<feature type="region of interest" description="Disordered" evidence="13">
    <location>
        <begin position="979"/>
        <end position="1005"/>
    </location>
</feature>
<dbReference type="GeneTree" id="ENSGT00940000156787"/>
<dbReference type="AlphaFoldDB" id="A0A8C5M8P2"/>
<dbReference type="OrthoDB" id="6077919at2759"/>
<evidence type="ECO:0000256" key="6">
    <source>
        <dbReference type="ARBA" id="ARBA00022771"/>
    </source>
</evidence>
<dbReference type="FunFam" id="3.30.160.60:FF:000597">
    <property type="entry name" value="zinc finger protein 236 isoform X3"/>
    <property type="match status" value="1"/>
</dbReference>
<dbReference type="SUPFAM" id="SSF57667">
    <property type="entry name" value="beta-beta-alpha zinc fingers"/>
    <property type="match status" value="12"/>
</dbReference>
<dbReference type="FunFam" id="3.30.160.60:FF:001535">
    <property type="entry name" value="Zinc finger protein 236"/>
    <property type="match status" value="1"/>
</dbReference>
<evidence type="ECO:0000256" key="8">
    <source>
        <dbReference type="ARBA" id="ARBA00023015"/>
    </source>
</evidence>
<dbReference type="Gene3D" id="3.30.160.60">
    <property type="entry name" value="Classic Zinc Finger"/>
    <property type="match status" value="18"/>
</dbReference>
<feature type="domain" description="C2H2-type" evidence="14">
    <location>
        <begin position="611"/>
        <end position="638"/>
    </location>
</feature>
<keyword evidence="5" id="KW-0677">Repeat</keyword>
<dbReference type="GO" id="GO:0005634">
    <property type="term" value="C:nucleus"/>
    <property type="evidence" value="ECO:0007669"/>
    <property type="project" value="UniProtKB-SubCell"/>
</dbReference>
<sequence>MPRGRPRKSRDADPTQAALKSDPENKSVYQGVTLKCDLCIATFSKDSLYQRHMREHQKNDKLYRCDQCPLSFNVEYNLSLHKLTHNLDDASCPVCNKKYSRVACLKTHIMRHMKAEILTCTECGDTFTLQSQLSLHMEEHQQEFKENKTYTCKSCDKTFETPLQLKEHRQNHIKIRVIRPRPDNIDRSGFPHPCPHCGKKFKRRDQLACHIRIHTGEKPFKCTVCSKAFNLKGLLAGHMANHTGEKSHVCSLCPASFYRNATLRSHVQQVHSEAKNGVSFQCTHCSCVFKSTGSRSRHINKMHVVGFKGTPSSTEGASHETTAKTTDSGDECLSKLQMDRVEKKHGLQQENCPANNTENHRIQDCTAGSVREENGVRWHTCPYCTKEFKKPSDLVKHIRIHTHEKPFKCLQCFRAFAVKSTLTAHIKTHTGIKAYKCDFCMKCFSTSGSLKVHIRLHTGVRPYACPHCDKKFRTSGHRKTHIASHFKQCELKKIRQQRKPSKVCIGKTNIPVSEIQLQEPILITDLGLIQPIPRNSQFFQNYLINSYAHEVDRPYKCYYCQRAYKKSCHLKQHIRSHTGEKPFKCTQCGRGFASSGVLKIHMRTHTGLRAYKCLVCNRTFTTGSSLRRHMAIHNDLQPYMCPYCQKTFKTSINCKRHMKTHRYEVARQLQQHQPAASEETSVDQINVTNQIQVEIDDNGLPSNNVATQQDTILELSPQPVLDSVSPSLGQTLTDQPLETDEDRFDASQHALQENITQYEHQALQPQTYDQQGLPQGFTVTDGFSHQAQFPAVQQLQDSSTLESQALSTSYQQPSLLDVPPTDTINVTARLMPEESHEDLELENQRAPFLESSEDQSRRAYRCEYCNKGFKKSSHLKQHVRSHTGEKPYKCTMCGRGFVSSGVLKSHEITHTGVKAYSCTICNASFTTNGSLTRHMSTHISMKPYKCPFCEETFRTTVHCKKHMKKHQTIPVVLVTDSEGTAREDGDGCLEEEDDNSDRSVSRKSRHGVITFTEEETAEIAKIRPREGATVSEKVLVQSAAEKDRISEIKDKQAEMETEPKFANCCNFCPKSFKKPSDLTRHIRIHTGEKPYKCGECGKTFTVKSTLDSHVKTHAGQ</sequence>
<evidence type="ECO:0000313" key="15">
    <source>
        <dbReference type="Ensembl" id="ENSLLEP00000010304.1"/>
    </source>
</evidence>
<evidence type="ECO:0000256" key="5">
    <source>
        <dbReference type="ARBA" id="ARBA00022737"/>
    </source>
</evidence>
<feature type="domain" description="C2H2-type" evidence="14">
    <location>
        <begin position="248"/>
        <end position="276"/>
    </location>
</feature>
<dbReference type="PROSITE" id="PS50157">
    <property type="entry name" value="ZINC_FINGER_C2H2_2"/>
    <property type="match status" value="21"/>
</dbReference>
<dbReference type="PROSITE" id="PS00028">
    <property type="entry name" value="ZINC_FINGER_C2H2_1"/>
    <property type="match status" value="22"/>
</dbReference>
<dbReference type="FunFam" id="3.30.160.60:FF:000446">
    <property type="entry name" value="Zinc finger protein"/>
    <property type="match status" value="1"/>
</dbReference>
<dbReference type="PANTHER" id="PTHR24396:SF21">
    <property type="entry name" value="ZINC FINGER PROTEIN 236"/>
    <property type="match status" value="1"/>
</dbReference>
<feature type="domain" description="C2H2-type" evidence="14">
    <location>
        <begin position="435"/>
        <end position="462"/>
    </location>
</feature>
<dbReference type="Ensembl" id="ENSLLET00000010706.1">
    <property type="protein sequence ID" value="ENSLLEP00000010304.1"/>
    <property type="gene ID" value="ENSLLEG00000006494.1"/>
</dbReference>
<feature type="domain" description="C2H2-type" evidence="14">
    <location>
        <begin position="888"/>
        <end position="915"/>
    </location>
</feature>
<feature type="domain" description="C2H2-type" evidence="14">
    <location>
        <begin position="407"/>
        <end position="434"/>
    </location>
</feature>
<feature type="domain" description="C2H2-type" evidence="14">
    <location>
        <begin position="639"/>
        <end position="666"/>
    </location>
</feature>
<feature type="domain" description="C2H2-type" evidence="14">
    <location>
        <begin position="916"/>
        <end position="943"/>
    </location>
</feature>
<evidence type="ECO:0000256" key="13">
    <source>
        <dbReference type="SAM" id="MobiDB-lite"/>
    </source>
</evidence>
<feature type="domain" description="C2H2-type" evidence="14">
    <location>
        <begin position="220"/>
        <end position="247"/>
    </location>
</feature>
<dbReference type="Pfam" id="PF00096">
    <property type="entry name" value="zf-C2H2"/>
    <property type="match status" value="14"/>
</dbReference>
<feature type="domain" description="C2H2-type" evidence="14">
    <location>
        <begin position="192"/>
        <end position="219"/>
    </location>
</feature>
<dbReference type="PANTHER" id="PTHR24396">
    <property type="entry name" value="ZINC FINGER PROTEIN"/>
    <property type="match status" value="1"/>
</dbReference>
<dbReference type="FunFam" id="3.30.160.60:FF:000385">
    <property type="entry name" value="Zinc finger protein 236 variant"/>
    <property type="match status" value="1"/>
</dbReference>
<dbReference type="InterPro" id="IPR036236">
    <property type="entry name" value="Znf_C2H2_sf"/>
</dbReference>
<feature type="domain" description="C2H2-type" evidence="14">
    <location>
        <begin position="944"/>
        <end position="966"/>
    </location>
</feature>
<evidence type="ECO:0000256" key="10">
    <source>
        <dbReference type="ARBA" id="ARBA00023163"/>
    </source>
</evidence>
<protein>
    <recommendedName>
        <fullName evidence="14">C2H2-type domain-containing protein</fullName>
    </recommendedName>
</protein>
<evidence type="ECO:0000259" key="14">
    <source>
        <dbReference type="PROSITE" id="PS50157"/>
    </source>
</evidence>
<dbReference type="FunFam" id="3.30.160.60:FF:000301">
    <property type="entry name" value="Zinc finger protein 236"/>
    <property type="match status" value="1"/>
</dbReference>
<keyword evidence="9" id="KW-0238">DNA-binding</keyword>
<dbReference type="FunFam" id="3.30.160.60:FF:000573">
    <property type="entry name" value="Putative zinc finger protein 236"/>
    <property type="match status" value="1"/>
</dbReference>
<keyword evidence="10" id="KW-0804">Transcription</keyword>
<keyword evidence="8" id="KW-0805">Transcription regulation</keyword>
<feature type="region of interest" description="Disordered" evidence="13">
    <location>
        <begin position="308"/>
        <end position="327"/>
    </location>
</feature>
<feature type="domain" description="C2H2-type" evidence="14">
    <location>
        <begin position="63"/>
        <end position="90"/>
    </location>
</feature>
<dbReference type="InterPro" id="IPR013087">
    <property type="entry name" value="Znf_C2H2_type"/>
</dbReference>
<feature type="domain" description="C2H2-type" evidence="14">
    <location>
        <begin position="555"/>
        <end position="582"/>
    </location>
</feature>
<evidence type="ECO:0000256" key="9">
    <source>
        <dbReference type="ARBA" id="ARBA00023125"/>
    </source>
</evidence>
<feature type="domain" description="C2H2-type" evidence="14">
    <location>
        <begin position="463"/>
        <end position="490"/>
    </location>
</feature>
<evidence type="ECO:0000256" key="11">
    <source>
        <dbReference type="ARBA" id="ARBA00023242"/>
    </source>
</evidence>
<feature type="domain" description="C2H2-type" evidence="14">
    <location>
        <begin position="118"/>
        <end position="145"/>
    </location>
</feature>
<keyword evidence="6 12" id="KW-0863">Zinc-finger</keyword>
<feature type="domain" description="C2H2-type" evidence="14">
    <location>
        <begin position="583"/>
        <end position="610"/>
    </location>
</feature>
<feature type="domain" description="C2H2-type" evidence="14">
    <location>
        <begin position="150"/>
        <end position="177"/>
    </location>
</feature>
<evidence type="ECO:0000256" key="7">
    <source>
        <dbReference type="ARBA" id="ARBA00022833"/>
    </source>
</evidence>
<name>A0A8C5M8P2_9ANUR</name>
<evidence type="ECO:0000256" key="12">
    <source>
        <dbReference type="PROSITE-ProRule" id="PRU00042"/>
    </source>
</evidence>
<comment type="subcellular location">
    <subcellularLocation>
        <location evidence="2">Nucleus</location>
    </subcellularLocation>
</comment>
<dbReference type="Proteomes" id="UP000694569">
    <property type="component" value="Unplaced"/>
</dbReference>
<dbReference type="GO" id="GO:0000978">
    <property type="term" value="F:RNA polymerase II cis-regulatory region sequence-specific DNA binding"/>
    <property type="evidence" value="ECO:0007669"/>
    <property type="project" value="TreeGrafter"/>
</dbReference>
<proteinExistence type="inferred from homology"/>
<keyword evidence="4" id="KW-0479">Metal-binding</keyword>
<dbReference type="FunFam" id="3.30.160.60:FF:000188">
    <property type="entry name" value="Zinc finger protein 787"/>
    <property type="match status" value="1"/>
</dbReference>
<dbReference type="GO" id="GO:0008270">
    <property type="term" value="F:zinc ion binding"/>
    <property type="evidence" value="ECO:0007669"/>
    <property type="project" value="UniProtKB-KW"/>
</dbReference>
<reference evidence="15" key="1">
    <citation type="submission" date="2025-08" db="UniProtKB">
        <authorList>
            <consortium name="Ensembl"/>
        </authorList>
    </citation>
    <scope>IDENTIFICATION</scope>
</reference>
<evidence type="ECO:0000313" key="16">
    <source>
        <dbReference type="Proteomes" id="UP000694569"/>
    </source>
</evidence>
<dbReference type="FunFam" id="3.30.160.60:FF:000226">
    <property type="entry name" value="Zinc finger protein 236 variant"/>
    <property type="match status" value="2"/>
</dbReference>
<evidence type="ECO:0000256" key="3">
    <source>
        <dbReference type="ARBA" id="ARBA00006991"/>
    </source>
</evidence>
<evidence type="ECO:0000256" key="4">
    <source>
        <dbReference type="ARBA" id="ARBA00022723"/>
    </source>
</evidence>
<keyword evidence="7" id="KW-0862">Zinc</keyword>
<dbReference type="FunFam" id="3.30.160.60:FF:002262">
    <property type="entry name" value="Zinc finger protein 236"/>
    <property type="match status" value="1"/>
</dbReference>
<feature type="region of interest" description="Disordered" evidence="13">
    <location>
        <begin position="1"/>
        <end position="24"/>
    </location>
</feature>
<evidence type="ECO:0000256" key="2">
    <source>
        <dbReference type="ARBA" id="ARBA00004123"/>
    </source>
</evidence>
<dbReference type="InterPro" id="IPR051643">
    <property type="entry name" value="Transcr_Reg_ZincFinger"/>
</dbReference>
<dbReference type="FunFam" id="3.30.160.60:FF:000376">
    <property type="entry name" value="Zinc finger protein 236"/>
    <property type="match status" value="1"/>
</dbReference>
<feature type="domain" description="C2H2-type" evidence="14">
    <location>
        <begin position="1091"/>
        <end position="1116"/>
    </location>
</feature>
<evidence type="ECO:0000256" key="1">
    <source>
        <dbReference type="ARBA" id="ARBA00003767"/>
    </source>
</evidence>
<feature type="domain" description="C2H2-type" evidence="14">
    <location>
        <begin position="860"/>
        <end position="887"/>
    </location>
</feature>
<dbReference type="GO" id="GO:0000981">
    <property type="term" value="F:DNA-binding transcription factor activity, RNA polymerase II-specific"/>
    <property type="evidence" value="ECO:0007669"/>
    <property type="project" value="TreeGrafter"/>
</dbReference>
<comment type="similarity">
    <text evidence="3">Belongs to the krueppel C2H2-type zinc-finger protein family.</text>
</comment>
<feature type="domain" description="C2H2-type" evidence="14">
    <location>
        <begin position="34"/>
        <end position="61"/>
    </location>
</feature>
<reference evidence="15" key="2">
    <citation type="submission" date="2025-09" db="UniProtKB">
        <authorList>
            <consortium name="Ensembl"/>
        </authorList>
    </citation>
    <scope>IDENTIFICATION</scope>
</reference>
<dbReference type="SMART" id="SM00355">
    <property type="entry name" value="ZnF_C2H2"/>
    <property type="match status" value="23"/>
</dbReference>
<dbReference type="FunFam" id="3.30.160.60:FF:001093">
    <property type="entry name" value="Zinc finger protein 236"/>
    <property type="match status" value="1"/>
</dbReference>
<accession>A0A8C5M8P2</accession>
<keyword evidence="16" id="KW-1185">Reference proteome</keyword>
<dbReference type="FunFam" id="3.30.160.60:FF:000264">
    <property type="entry name" value="Zinc finger protein 236"/>
    <property type="match status" value="2"/>
</dbReference>
<feature type="compositionally biased region" description="Acidic residues" evidence="13">
    <location>
        <begin position="986"/>
        <end position="995"/>
    </location>
</feature>